<dbReference type="AlphaFoldDB" id="A0A392VTM8"/>
<protein>
    <submittedName>
        <fullName evidence="1">Protein LONGIFOLIA 1-like</fullName>
    </submittedName>
</protein>
<reference evidence="1 2" key="1">
    <citation type="journal article" date="2018" name="Front. Plant Sci.">
        <title>Red Clover (Trifolium pratense) and Zigzag Clover (T. medium) - A Picture of Genomic Similarities and Differences.</title>
        <authorList>
            <person name="Dluhosova J."/>
            <person name="Istvanek J."/>
            <person name="Nedelnik J."/>
            <person name="Repkova J."/>
        </authorList>
    </citation>
    <scope>NUCLEOTIDE SEQUENCE [LARGE SCALE GENOMIC DNA]</scope>
    <source>
        <strain evidence="1">10/8</strain>
        <strain evidence="2">cv. 10/8</strain>
        <tissue evidence="1">Leaf</tissue>
    </source>
</reference>
<dbReference type="EMBL" id="LXQA011018200">
    <property type="protein sequence ID" value="MCI81409.1"/>
    <property type="molecule type" value="Genomic_DNA"/>
</dbReference>
<keyword evidence="2" id="KW-1185">Reference proteome</keyword>
<dbReference type="PANTHER" id="PTHR31680:SF15">
    <property type="entry name" value="PROTEIN LONGIFOLIA 2"/>
    <property type="match status" value="1"/>
</dbReference>
<feature type="non-terminal residue" evidence="1">
    <location>
        <position position="40"/>
    </location>
</feature>
<comment type="caution">
    <text evidence="1">The sequence shown here is derived from an EMBL/GenBank/DDBJ whole genome shotgun (WGS) entry which is preliminary data.</text>
</comment>
<dbReference type="PANTHER" id="PTHR31680">
    <property type="entry name" value="LONGIFOLIA PROTEIN"/>
    <property type="match status" value="1"/>
</dbReference>
<dbReference type="Proteomes" id="UP000265520">
    <property type="component" value="Unassembled WGS sequence"/>
</dbReference>
<evidence type="ECO:0000313" key="1">
    <source>
        <dbReference type="EMBL" id="MCI91748.1"/>
    </source>
</evidence>
<sequence>MAETIVTAEQPSPVSVLDAAFYREDPPSPVKRKTNISKDL</sequence>
<dbReference type="InterPro" id="IPR033334">
    <property type="entry name" value="LNG1/2"/>
</dbReference>
<dbReference type="EMBL" id="LXQA011281312">
    <property type="protein sequence ID" value="MCI91748.1"/>
    <property type="molecule type" value="Genomic_DNA"/>
</dbReference>
<accession>A0A392VTM8</accession>
<name>A0A392VTM8_9FABA</name>
<proteinExistence type="predicted"/>
<dbReference type="GO" id="GO:0051513">
    <property type="term" value="P:regulation of monopolar cell growth"/>
    <property type="evidence" value="ECO:0007669"/>
    <property type="project" value="InterPro"/>
</dbReference>
<evidence type="ECO:0000313" key="2">
    <source>
        <dbReference type="Proteomes" id="UP000265520"/>
    </source>
</evidence>
<organism evidence="1 2">
    <name type="scientific">Trifolium medium</name>
    <dbReference type="NCBI Taxonomy" id="97028"/>
    <lineage>
        <taxon>Eukaryota</taxon>
        <taxon>Viridiplantae</taxon>
        <taxon>Streptophyta</taxon>
        <taxon>Embryophyta</taxon>
        <taxon>Tracheophyta</taxon>
        <taxon>Spermatophyta</taxon>
        <taxon>Magnoliopsida</taxon>
        <taxon>eudicotyledons</taxon>
        <taxon>Gunneridae</taxon>
        <taxon>Pentapetalae</taxon>
        <taxon>rosids</taxon>
        <taxon>fabids</taxon>
        <taxon>Fabales</taxon>
        <taxon>Fabaceae</taxon>
        <taxon>Papilionoideae</taxon>
        <taxon>50 kb inversion clade</taxon>
        <taxon>NPAAA clade</taxon>
        <taxon>Hologalegina</taxon>
        <taxon>IRL clade</taxon>
        <taxon>Trifolieae</taxon>
        <taxon>Trifolium</taxon>
    </lineage>
</organism>